<sequence length="344" mass="38535">MQYLKGSRRRRSQKTQCYLAAGPASGDWHAGNERTGAYFDATSIGVTLPGPDRVLSSTPLRPYRAFHKSFTKLRTPQIAIIPCRHVLLYMLRNVTSLSVPVSSWLCKTTSWHQQRPWLTFDTATSTFSSEILLTISMNPRCWGGPPLWTIFIATVPIRLSTLHHSSVSTRLHALGMGHSVHELAHPRKRRHLNACEASSLYWHIGDACHSLRELGSTPSKRDRSARPPQERRACVAHGFCPGRIILCSNLRLGIPLSSPVFVSLWRSITNFPSRLKPWGRIRSGSSSPEVLSCILNVASCSAPFLPVPILNTLVRNGRLPLCQLQFTARSRFFDGVFTYVIGWL</sequence>
<keyword evidence="2" id="KW-1185">Reference proteome</keyword>
<name>A0A2H3D1E1_ARMGA</name>
<protein>
    <submittedName>
        <fullName evidence="1">Uncharacterized protein</fullName>
    </submittedName>
</protein>
<dbReference type="Proteomes" id="UP000217790">
    <property type="component" value="Unassembled WGS sequence"/>
</dbReference>
<organism evidence="1 2">
    <name type="scientific">Armillaria gallica</name>
    <name type="common">Bulbous honey fungus</name>
    <name type="synonym">Armillaria bulbosa</name>
    <dbReference type="NCBI Taxonomy" id="47427"/>
    <lineage>
        <taxon>Eukaryota</taxon>
        <taxon>Fungi</taxon>
        <taxon>Dikarya</taxon>
        <taxon>Basidiomycota</taxon>
        <taxon>Agaricomycotina</taxon>
        <taxon>Agaricomycetes</taxon>
        <taxon>Agaricomycetidae</taxon>
        <taxon>Agaricales</taxon>
        <taxon>Marasmiineae</taxon>
        <taxon>Physalacriaceae</taxon>
        <taxon>Armillaria</taxon>
    </lineage>
</organism>
<evidence type="ECO:0000313" key="2">
    <source>
        <dbReference type="Proteomes" id="UP000217790"/>
    </source>
</evidence>
<dbReference type="EMBL" id="KZ293670">
    <property type="protein sequence ID" value="PBK89101.1"/>
    <property type="molecule type" value="Genomic_DNA"/>
</dbReference>
<evidence type="ECO:0000313" key="1">
    <source>
        <dbReference type="EMBL" id="PBK89101.1"/>
    </source>
</evidence>
<dbReference type="OrthoDB" id="3125707at2759"/>
<gene>
    <name evidence="1" type="ORF">ARMGADRAFT_352229</name>
</gene>
<dbReference type="AlphaFoldDB" id="A0A2H3D1E1"/>
<accession>A0A2H3D1E1</accession>
<reference evidence="2" key="1">
    <citation type="journal article" date="2017" name="Nat. Ecol. Evol.">
        <title>Genome expansion and lineage-specific genetic innovations in the forest pathogenic fungi Armillaria.</title>
        <authorList>
            <person name="Sipos G."/>
            <person name="Prasanna A.N."/>
            <person name="Walter M.C."/>
            <person name="O'Connor E."/>
            <person name="Balint B."/>
            <person name="Krizsan K."/>
            <person name="Kiss B."/>
            <person name="Hess J."/>
            <person name="Varga T."/>
            <person name="Slot J."/>
            <person name="Riley R."/>
            <person name="Boka B."/>
            <person name="Rigling D."/>
            <person name="Barry K."/>
            <person name="Lee J."/>
            <person name="Mihaltcheva S."/>
            <person name="LaButti K."/>
            <person name="Lipzen A."/>
            <person name="Waldron R."/>
            <person name="Moloney N.M."/>
            <person name="Sperisen C."/>
            <person name="Kredics L."/>
            <person name="Vagvoelgyi C."/>
            <person name="Patrignani A."/>
            <person name="Fitzpatrick D."/>
            <person name="Nagy I."/>
            <person name="Doyle S."/>
            <person name="Anderson J.B."/>
            <person name="Grigoriev I.V."/>
            <person name="Gueldener U."/>
            <person name="Muensterkoetter M."/>
            <person name="Nagy L.G."/>
        </authorList>
    </citation>
    <scope>NUCLEOTIDE SEQUENCE [LARGE SCALE GENOMIC DNA]</scope>
    <source>
        <strain evidence="2">Ar21-2</strain>
    </source>
</reference>
<dbReference type="InParanoid" id="A0A2H3D1E1"/>
<proteinExistence type="predicted"/>